<accession>A0A7R9QI92</accession>
<keyword evidence="4" id="KW-1185">Reference proteome</keyword>
<dbReference type="InterPro" id="IPR036116">
    <property type="entry name" value="FN3_sf"/>
</dbReference>
<organism evidence="3">
    <name type="scientific">Oppiella nova</name>
    <dbReference type="NCBI Taxonomy" id="334625"/>
    <lineage>
        <taxon>Eukaryota</taxon>
        <taxon>Metazoa</taxon>
        <taxon>Ecdysozoa</taxon>
        <taxon>Arthropoda</taxon>
        <taxon>Chelicerata</taxon>
        <taxon>Arachnida</taxon>
        <taxon>Acari</taxon>
        <taxon>Acariformes</taxon>
        <taxon>Sarcoptiformes</taxon>
        <taxon>Oribatida</taxon>
        <taxon>Brachypylina</taxon>
        <taxon>Oppioidea</taxon>
        <taxon>Oppiidae</taxon>
        <taxon>Oppiella</taxon>
    </lineage>
</organism>
<dbReference type="PANTHER" id="PTHR23278">
    <property type="entry name" value="SIDESTEP PROTEIN"/>
    <property type="match status" value="1"/>
</dbReference>
<keyword evidence="2" id="KW-1133">Transmembrane helix</keyword>
<evidence type="ECO:0000313" key="4">
    <source>
        <dbReference type="Proteomes" id="UP000728032"/>
    </source>
</evidence>
<keyword evidence="2" id="KW-0472">Membrane</keyword>
<dbReference type="AlphaFoldDB" id="A0A7R9QI92"/>
<evidence type="ECO:0000313" key="3">
    <source>
        <dbReference type="EMBL" id="CAD7645228.1"/>
    </source>
</evidence>
<evidence type="ECO:0000256" key="1">
    <source>
        <dbReference type="SAM" id="MobiDB-lite"/>
    </source>
</evidence>
<dbReference type="OrthoDB" id="10006996at2759"/>
<dbReference type="EMBL" id="OC916781">
    <property type="protein sequence ID" value="CAD7645228.1"/>
    <property type="molecule type" value="Genomic_DNA"/>
</dbReference>
<protein>
    <recommendedName>
        <fullName evidence="5">Fibronectin type-III domain-containing protein</fullName>
    </recommendedName>
</protein>
<keyword evidence="2" id="KW-0812">Transmembrane</keyword>
<feature type="region of interest" description="Disordered" evidence="1">
    <location>
        <begin position="275"/>
        <end position="320"/>
    </location>
</feature>
<feature type="compositionally biased region" description="Polar residues" evidence="1">
    <location>
        <begin position="309"/>
        <end position="320"/>
    </location>
</feature>
<reference evidence="3" key="1">
    <citation type="submission" date="2020-11" db="EMBL/GenBank/DDBJ databases">
        <authorList>
            <person name="Tran Van P."/>
        </authorList>
    </citation>
    <scope>NUCLEOTIDE SEQUENCE</scope>
</reference>
<feature type="transmembrane region" description="Helical" evidence="2">
    <location>
        <begin position="164"/>
        <end position="186"/>
    </location>
</feature>
<dbReference type="PANTHER" id="PTHR23278:SF19">
    <property type="entry name" value="OBSCURIN"/>
    <property type="match status" value="1"/>
</dbReference>
<evidence type="ECO:0008006" key="5">
    <source>
        <dbReference type="Google" id="ProtNLM"/>
    </source>
</evidence>
<dbReference type="SUPFAM" id="SSF49265">
    <property type="entry name" value="Fibronectin type III"/>
    <property type="match status" value="1"/>
</dbReference>
<sequence>MEIMNHVTEGSTSVATYMPRTEFDYGALFCWARNAVGTQLEPCTYTIIPAGPPDSVKNCTVLNVTEDSIKVDCVEGYDGGLLQHFILEIHDTVQHKLRANITNAWPSFTAKRLPAGSSFLIVIYAANTKGRSKGVALTATTLSLPESMNRLGRGNVWQLSFSPVLAVLIAIVLALVVIAFVIVIVMKFKSSSARLRNERAKNRNMKDKTTIAIRKSVDEICDVCTCGGDQDDKCPDIIPDISLASSEAITRNSEIDDDLSEKCNNSLTTPLTAGYGNGVNGGDGIHHQNQHTTTHWRASPPPSPPNCRTVRTISAHKTIQ</sequence>
<evidence type="ECO:0000256" key="2">
    <source>
        <dbReference type="SAM" id="Phobius"/>
    </source>
</evidence>
<gene>
    <name evidence="3" type="ORF">ONB1V03_LOCUS5100</name>
</gene>
<proteinExistence type="predicted"/>
<name>A0A7R9QI92_9ACAR</name>
<dbReference type="Proteomes" id="UP000728032">
    <property type="component" value="Unassembled WGS sequence"/>
</dbReference>
<dbReference type="EMBL" id="CAJPVJ010001956">
    <property type="protein sequence ID" value="CAG2165560.1"/>
    <property type="molecule type" value="Genomic_DNA"/>
</dbReference>